<dbReference type="Pfam" id="PF05050">
    <property type="entry name" value="Methyltransf_21"/>
    <property type="match status" value="1"/>
</dbReference>
<proteinExistence type="predicted"/>
<name>A0A6C0CQQ4_9ZZZZ</name>
<dbReference type="InterPro" id="IPR006342">
    <property type="entry name" value="FkbM_mtfrase"/>
</dbReference>
<reference evidence="2" key="1">
    <citation type="journal article" date="2020" name="Nature">
        <title>Giant virus diversity and host interactions through global metagenomics.</title>
        <authorList>
            <person name="Schulz F."/>
            <person name="Roux S."/>
            <person name="Paez-Espino D."/>
            <person name="Jungbluth S."/>
            <person name="Walsh D.A."/>
            <person name="Denef V.J."/>
            <person name="McMahon K.D."/>
            <person name="Konstantinidis K.T."/>
            <person name="Eloe-Fadrosh E.A."/>
            <person name="Kyrpides N.C."/>
            <person name="Woyke T."/>
        </authorList>
    </citation>
    <scope>NUCLEOTIDE SEQUENCE</scope>
    <source>
        <strain evidence="2">GVMAG-M-3300021473-15</strain>
    </source>
</reference>
<dbReference type="EMBL" id="MN739477">
    <property type="protein sequence ID" value="QHT06888.1"/>
    <property type="molecule type" value="Genomic_DNA"/>
</dbReference>
<protein>
    <recommendedName>
        <fullName evidence="1">Methyltransferase FkbM domain-containing protein</fullName>
    </recommendedName>
</protein>
<dbReference type="NCBIfam" id="TIGR01444">
    <property type="entry name" value="fkbM_fam"/>
    <property type="match status" value="1"/>
</dbReference>
<dbReference type="InterPro" id="IPR029063">
    <property type="entry name" value="SAM-dependent_MTases_sf"/>
</dbReference>
<evidence type="ECO:0000259" key="1">
    <source>
        <dbReference type="Pfam" id="PF05050"/>
    </source>
</evidence>
<evidence type="ECO:0000313" key="2">
    <source>
        <dbReference type="EMBL" id="QHT06888.1"/>
    </source>
</evidence>
<dbReference type="InterPro" id="IPR052514">
    <property type="entry name" value="SAM-dependent_MTase"/>
</dbReference>
<sequence>MNSIKTFHTPYGKLNLFHNDQYITQSFNDGKYWDIDTLLRLQMYIDPCKSIVEIGAHCGTSSLVYASFLKKEAIVQAYEPQQRLYELLLRNVYDNHLETKIYPKHCALFCDNRTLTMNNIDLDGSQGIVQKRYNEEYNLPCNFGGIGLGCQGEMVEAVTLDSLLETNQLPESIGFIHCDAQGAENFIFSAAVQTLTHHRPVVLFEDNATYGTYLYDSVCHNYPEYSTQKFFDIRDFCMSTLHYSMCLNQFNGSIDTLLIP</sequence>
<dbReference type="SUPFAM" id="SSF53335">
    <property type="entry name" value="S-adenosyl-L-methionine-dependent methyltransferases"/>
    <property type="match status" value="1"/>
</dbReference>
<dbReference type="PANTHER" id="PTHR34203:SF15">
    <property type="entry name" value="SLL1173 PROTEIN"/>
    <property type="match status" value="1"/>
</dbReference>
<organism evidence="2">
    <name type="scientific">viral metagenome</name>
    <dbReference type="NCBI Taxonomy" id="1070528"/>
    <lineage>
        <taxon>unclassified sequences</taxon>
        <taxon>metagenomes</taxon>
        <taxon>organismal metagenomes</taxon>
    </lineage>
</organism>
<dbReference type="AlphaFoldDB" id="A0A6C0CQQ4"/>
<feature type="domain" description="Methyltransferase FkbM" evidence="1">
    <location>
        <begin position="53"/>
        <end position="208"/>
    </location>
</feature>
<accession>A0A6C0CQQ4</accession>
<dbReference type="Gene3D" id="3.40.50.150">
    <property type="entry name" value="Vaccinia Virus protein VP39"/>
    <property type="match status" value="1"/>
</dbReference>
<dbReference type="PANTHER" id="PTHR34203">
    <property type="entry name" value="METHYLTRANSFERASE, FKBM FAMILY PROTEIN"/>
    <property type="match status" value="1"/>
</dbReference>